<dbReference type="InterPro" id="IPR004304">
    <property type="entry name" value="FmdA_AmdA"/>
</dbReference>
<dbReference type="RefSeq" id="XP_013243368.1">
    <property type="nucleotide sequence ID" value="XM_013387914.1"/>
</dbReference>
<comment type="caution">
    <text evidence="1">The sequence shown here is derived from an EMBL/GenBank/DDBJ whole genome shotgun (WGS) entry which is preliminary data.</text>
</comment>
<keyword evidence="2" id="KW-1185">Reference proteome</keyword>
<dbReference type="STRING" id="1037660.A0A066W590"/>
<dbReference type="GO" id="GO:0016811">
    <property type="term" value="F:hydrolase activity, acting on carbon-nitrogen (but not peptide) bonds, in linear amides"/>
    <property type="evidence" value="ECO:0007669"/>
    <property type="project" value="InterPro"/>
</dbReference>
<dbReference type="PANTHER" id="PTHR31891:SF1">
    <property type="entry name" value="FORMAMIDASE C869.04-RELATED"/>
    <property type="match status" value="1"/>
</dbReference>
<dbReference type="HOGENOM" id="CLU_1563973_0_0_1"/>
<reference evidence="1 2" key="1">
    <citation type="submission" date="2014-05" db="EMBL/GenBank/DDBJ databases">
        <title>Draft genome sequence of a rare smut relative, Tilletiaria anomala UBC 951.</title>
        <authorList>
            <consortium name="DOE Joint Genome Institute"/>
            <person name="Toome M."/>
            <person name="Kuo A."/>
            <person name="Henrissat B."/>
            <person name="Lipzen A."/>
            <person name="Tritt A."/>
            <person name="Yoshinaga Y."/>
            <person name="Zane M."/>
            <person name="Barry K."/>
            <person name="Grigoriev I.V."/>
            <person name="Spatafora J.W."/>
            <person name="Aimea M.C."/>
        </authorList>
    </citation>
    <scope>NUCLEOTIDE SEQUENCE [LARGE SCALE GENOMIC DNA]</scope>
    <source>
        <strain evidence="1 2">UBC 951</strain>
    </source>
</reference>
<gene>
    <name evidence="1" type="ORF">K437DRAFT_256340</name>
</gene>
<dbReference type="Pfam" id="PF03069">
    <property type="entry name" value="FmdA_AmdA"/>
    <property type="match status" value="1"/>
</dbReference>
<accession>A0A066W590</accession>
<evidence type="ECO:0000313" key="1">
    <source>
        <dbReference type="EMBL" id="KDN45930.1"/>
    </source>
</evidence>
<dbReference type="AlphaFoldDB" id="A0A066W590"/>
<evidence type="ECO:0000313" key="2">
    <source>
        <dbReference type="Proteomes" id="UP000027361"/>
    </source>
</evidence>
<dbReference type="Proteomes" id="UP000027361">
    <property type="component" value="Unassembled WGS sequence"/>
</dbReference>
<dbReference type="EMBL" id="JMSN01000038">
    <property type="protein sequence ID" value="KDN45930.1"/>
    <property type="molecule type" value="Genomic_DNA"/>
</dbReference>
<proteinExistence type="predicted"/>
<dbReference type="SUPFAM" id="SSF141130">
    <property type="entry name" value="Acetamidase/Formamidase-like"/>
    <property type="match status" value="1"/>
</dbReference>
<dbReference type="PANTHER" id="PTHR31891">
    <property type="entry name" value="FORMAMIDASE C869.04-RELATED"/>
    <property type="match status" value="1"/>
</dbReference>
<organism evidence="1 2">
    <name type="scientific">Tilletiaria anomala (strain ATCC 24038 / CBS 436.72 / UBC 951)</name>
    <dbReference type="NCBI Taxonomy" id="1037660"/>
    <lineage>
        <taxon>Eukaryota</taxon>
        <taxon>Fungi</taxon>
        <taxon>Dikarya</taxon>
        <taxon>Basidiomycota</taxon>
        <taxon>Ustilaginomycotina</taxon>
        <taxon>Exobasidiomycetes</taxon>
        <taxon>Georgefischeriales</taxon>
        <taxon>Tilletiariaceae</taxon>
        <taxon>Tilletiaria</taxon>
    </lineage>
</organism>
<dbReference type="Gene3D" id="2.60.120.580">
    <property type="entry name" value="Acetamidase/Formamidase-like domains"/>
    <property type="match status" value="1"/>
</dbReference>
<dbReference type="InParanoid" id="A0A066W590"/>
<dbReference type="OrthoDB" id="9975579at2759"/>
<sequence>MYSHLSRSNQDRSSKWTSWQIEKDNSADGVRNVDFTLLHYLSGPIGVEGAEPGHLLIAHILDVQASDQAPLRFTVSFEGENGGGPFANGFDTHTCKAIWDLKGVYATSRHIPGVRFAGITHPRLMGTAPSAELLTTWNKPGCALIDKPAEKDPKLMPRSMIAAINKGHATV</sequence>
<name>A0A066W590_TILAU</name>
<dbReference type="GeneID" id="25264392"/>
<protein>
    <submittedName>
        <fullName evidence="1">Uncharacterized protein</fullName>
    </submittedName>
</protein>